<dbReference type="EMBL" id="UINC01075214">
    <property type="protein sequence ID" value="SVC13176.1"/>
    <property type="molecule type" value="Genomic_DNA"/>
</dbReference>
<evidence type="ECO:0000313" key="1">
    <source>
        <dbReference type="EMBL" id="SVC13176.1"/>
    </source>
</evidence>
<name>A0A382JN55_9ZZZZ</name>
<proteinExistence type="predicted"/>
<organism evidence="1">
    <name type="scientific">marine metagenome</name>
    <dbReference type="NCBI Taxonomy" id="408172"/>
    <lineage>
        <taxon>unclassified sequences</taxon>
        <taxon>metagenomes</taxon>
        <taxon>ecological metagenomes</taxon>
    </lineage>
</organism>
<accession>A0A382JN55</accession>
<dbReference type="AlphaFoldDB" id="A0A382JN55"/>
<reference evidence="1" key="1">
    <citation type="submission" date="2018-05" db="EMBL/GenBank/DDBJ databases">
        <authorList>
            <person name="Lanie J.A."/>
            <person name="Ng W.-L."/>
            <person name="Kazmierczak K.M."/>
            <person name="Andrzejewski T.M."/>
            <person name="Davidsen T.M."/>
            <person name="Wayne K.J."/>
            <person name="Tettelin H."/>
            <person name="Glass J.I."/>
            <person name="Rusch D."/>
            <person name="Podicherti R."/>
            <person name="Tsui H.-C.T."/>
            <person name="Winkler M.E."/>
        </authorList>
    </citation>
    <scope>NUCLEOTIDE SEQUENCE</scope>
</reference>
<gene>
    <name evidence="1" type="ORF">METZ01_LOCUS266030</name>
</gene>
<sequence>METKDIISNILAGNSLEGRKQLDTLLKSKIASALETEKKRIAKLIFNKTAEEKG</sequence>
<protein>
    <submittedName>
        <fullName evidence="1">Uncharacterized protein</fullName>
    </submittedName>
</protein>